<evidence type="ECO:0000256" key="2">
    <source>
        <dbReference type="ARBA" id="ARBA00023002"/>
    </source>
</evidence>
<dbReference type="InterPro" id="IPR036291">
    <property type="entry name" value="NAD(P)-bd_dom_sf"/>
</dbReference>
<dbReference type="PRINTS" id="PR00081">
    <property type="entry name" value="GDHRDH"/>
</dbReference>
<dbReference type="FunFam" id="3.40.50.720:FF:000047">
    <property type="entry name" value="NADP-dependent L-serine/L-allo-threonine dehydrogenase"/>
    <property type="match status" value="1"/>
</dbReference>
<dbReference type="PANTHER" id="PTHR44196:SF1">
    <property type="entry name" value="DEHYDROGENASE_REDUCTASE SDR FAMILY MEMBER 7B"/>
    <property type="match status" value="1"/>
</dbReference>
<gene>
    <name evidence="4" type="ORF">HA50_11950</name>
</gene>
<dbReference type="EMBL" id="MLJI01000001">
    <property type="protein sequence ID" value="ORM94027.1"/>
    <property type="molecule type" value="Genomic_DNA"/>
</dbReference>
<name>A0A1X1EVS0_PANCY</name>
<dbReference type="GO" id="GO:0016616">
    <property type="term" value="F:oxidoreductase activity, acting on the CH-OH group of donors, NAD or NADP as acceptor"/>
    <property type="evidence" value="ECO:0007669"/>
    <property type="project" value="UniProtKB-ARBA"/>
</dbReference>
<dbReference type="GO" id="GO:0016020">
    <property type="term" value="C:membrane"/>
    <property type="evidence" value="ECO:0007669"/>
    <property type="project" value="TreeGrafter"/>
</dbReference>
<dbReference type="InterPro" id="IPR002347">
    <property type="entry name" value="SDR_fam"/>
</dbReference>
<dbReference type="Pfam" id="PF00106">
    <property type="entry name" value="adh_short"/>
    <property type="match status" value="1"/>
</dbReference>
<dbReference type="Gene3D" id="3.40.50.720">
    <property type="entry name" value="NAD(P)-binding Rossmann-like Domain"/>
    <property type="match status" value="1"/>
</dbReference>
<protein>
    <submittedName>
        <fullName evidence="4">Oxidoreductase</fullName>
    </submittedName>
</protein>
<comment type="similarity">
    <text evidence="1 3">Belongs to the short-chain dehydrogenases/reductases (SDR) family.</text>
</comment>
<dbReference type="Proteomes" id="UP000193749">
    <property type="component" value="Unassembled WGS sequence"/>
</dbReference>
<dbReference type="SUPFAM" id="SSF51735">
    <property type="entry name" value="NAD(P)-binding Rossmann-fold domains"/>
    <property type="match status" value="1"/>
</dbReference>
<dbReference type="CDD" id="cd05233">
    <property type="entry name" value="SDR_c"/>
    <property type="match status" value="1"/>
</dbReference>
<dbReference type="AlphaFoldDB" id="A0A1X1EVS0"/>
<accession>A0A1X1EVS0</accession>
<dbReference type="InterPro" id="IPR020904">
    <property type="entry name" value="Sc_DH/Rdtase_CS"/>
</dbReference>
<keyword evidence="2" id="KW-0560">Oxidoreductase</keyword>
<reference evidence="4 5" key="1">
    <citation type="journal article" date="2017" name="Antonie Van Leeuwenhoek">
        <title>Phylogenomic resolution of the bacterial genus Pantoea and its relationship with Erwinia and Tatumella.</title>
        <authorList>
            <person name="Palmer M."/>
            <person name="Steenkamp E.T."/>
            <person name="Coetzee M.P."/>
            <person name="Chan W.Y."/>
            <person name="van Zyl E."/>
            <person name="De Maayer P."/>
            <person name="Coutinho T.A."/>
            <person name="Blom J."/>
            <person name="Smits T.H."/>
            <person name="Duffy B."/>
            <person name="Venter S.N."/>
        </authorList>
    </citation>
    <scope>NUCLEOTIDE SEQUENCE [LARGE SCALE GENOMIC DNA]</scope>
    <source>
        <strain evidence="4 5">LMG 2657</strain>
    </source>
</reference>
<dbReference type="STRING" id="55209.HA50_11950"/>
<sequence length="245" mass="27217">MGQFSMKNKLVVLTGASSGFGAEVARALSNRGYCLALLARRIDKLHAMNLANSLCFEVDVTCREQVFHAIRKAEEKFGDVDCIINNAGVMLLSELEYQNHDEWNRMIDTNIKGVINGMQAVLPSMRERKTGTIINISSLAGQKTYQYHAAYCATKFAVHGLSDSVRWEVAPDNVRVITISPGAAETELISHISDDFVKNDYIEWKESIGGVISAKNVIDSIIFSYELPQSVCVRDLKIAPTRQQN</sequence>
<evidence type="ECO:0000256" key="3">
    <source>
        <dbReference type="RuleBase" id="RU000363"/>
    </source>
</evidence>
<evidence type="ECO:0000256" key="1">
    <source>
        <dbReference type="ARBA" id="ARBA00006484"/>
    </source>
</evidence>
<keyword evidence="5" id="KW-1185">Reference proteome</keyword>
<comment type="caution">
    <text evidence="4">The sequence shown here is derived from an EMBL/GenBank/DDBJ whole genome shotgun (WGS) entry which is preliminary data.</text>
</comment>
<evidence type="ECO:0000313" key="5">
    <source>
        <dbReference type="Proteomes" id="UP000193749"/>
    </source>
</evidence>
<evidence type="ECO:0000313" key="4">
    <source>
        <dbReference type="EMBL" id="ORM94027.1"/>
    </source>
</evidence>
<dbReference type="PANTHER" id="PTHR44196">
    <property type="entry name" value="DEHYDROGENASE/REDUCTASE SDR FAMILY MEMBER 7B"/>
    <property type="match status" value="1"/>
</dbReference>
<dbReference type="PRINTS" id="PR00080">
    <property type="entry name" value="SDRFAMILY"/>
</dbReference>
<proteinExistence type="inferred from homology"/>
<organism evidence="4 5">
    <name type="scientific">Pantoea cypripedii</name>
    <name type="common">Pectobacterium cypripedii</name>
    <name type="synonym">Erwinia cypripedii</name>
    <dbReference type="NCBI Taxonomy" id="55209"/>
    <lineage>
        <taxon>Bacteria</taxon>
        <taxon>Pseudomonadati</taxon>
        <taxon>Pseudomonadota</taxon>
        <taxon>Gammaproteobacteria</taxon>
        <taxon>Enterobacterales</taxon>
        <taxon>Erwiniaceae</taxon>
        <taxon>Pantoea</taxon>
    </lineage>
</organism>
<dbReference type="PROSITE" id="PS00061">
    <property type="entry name" value="ADH_SHORT"/>
    <property type="match status" value="1"/>
</dbReference>